<dbReference type="InterPro" id="IPR029069">
    <property type="entry name" value="HotDog_dom_sf"/>
</dbReference>
<keyword evidence="1" id="KW-0378">Hydrolase</keyword>
<proteinExistence type="predicted"/>
<comment type="caution">
    <text evidence="2">The sequence shown here is derived from an EMBL/GenBank/DDBJ whole genome shotgun (WGS) entry which is preliminary data.</text>
</comment>
<dbReference type="Gene3D" id="3.10.129.10">
    <property type="entry name" value="Hotdog Thioesterase"/>
    <property type="match status" value="1"/>
</dbReference>
<dbReference type="PANTHER" id="PTHR21660">
    <property type="entry name" value="THIOESTERASE SUPERFAMILY MEMBER-RELATED"/>
    <property type="match status" value="1"/>
</dbReference>
<sequence length="257" mass="28220">MADQLQLYFSSLDGANVSHIAGNASDKVKAFVADLSIYYRVNHPELKATFCDYIIPRIKVTEVSVLNNAEEPLKAEGRVVCSLTVEEDMVNASKNLHGGCSSFLVDMDLLHPSIVSALFGNDRKAALYRISTNFGCLPLSSYLRRRAPYSKHFFDIGKSSGIGQDRAFLADPTTLEDVSGQGQLVKGFGHDIISRMVVTEVSVNKKQEEPLKQEGRVVVKMKVEQDMVHGGLRIHGGCLAFIIDMSVPLIHSGTTFD</sequence>
<protein>
    <submittedName>
        <fullName evidence="2">Uncharacterized protein</fullName>
    </submittedName>
</protein>
<dbReference type="Proteomes" id="UP000054988">
    <property type="component" value="Unassembled WGS sequence"/>
</dbReference>
<gene>
    <name evidence="2" type="ORF">WG66_1936</name>
</gene>
<evidence type="ECO:0000313" key="3">
    <source>
        <dbReference type="Proteomes" id="UP000054988"/>
    </source>
</evidence>
<dbReference type="PANTHER" id="PTHR21660:SF1">
    <property type="entry name" value="ACYL-COENZYME A THIOESTERASE 13"/>
    <property type="match status" value="1"/>
</dbReference>
<name>A0A0W0GA83_MONRR</name>
<accession>A0A0W0GA83</accession>
<dbReference type="AlphaFoldDB" id="A0A0W0GA83"/>
<dbReference type="eggNOG" id="KOG3328">
    <property type="taxonomic scope" value="Eukaryota"/>
</dbReference>
<dbReference type="SUPFAM" id="SSF54637">
    <property type="entry name" value="Thioesterase/thiol ester dehydrase-isomerase"/>
    <property type="match status" value="1"/>
</dbReference>
<dbReference type="InterPro" id="IPR039298">
    <property type="entry name" value="ACOT13"/>
</dbReference>
<evidence type="ECO:0000313" key="2">
    <source>
        <dbReference type="EMBL" id="KTB45484.1"/>
    </source>
</evidence>
<reference evidence="2 3" key="1">
    <citation type="submission" date="2015-12" db="EMBL/GenBank/DDBJ databases">
        <title>Draft genome sequence of Moniliophthora roreri, the causal agent of frosty pod rot of cacao.</title>
        <authorList>
            <person name="Aime M.C."/>
            <person name="Diaz-Valderrama J.R."/>
            <person name="Kijpornyongpan T."/>
            <person name="Phillips-Mora W."/>
        </authorList>
    </citation>
    <scope>NUCLEOTIDE SEQUENCE [LARGE SCALE GENOMIC DNA]</scope>
    <source>
        <strain evidence="2 3">MCA 2952</strain>
    </source>
</reference>
<organism evidence="2 3">
    <name type="scientific">Moniliophthora roreri</name>
    <name type="common">Frosty pod rot fungus</name>
    <name type="synonym">Monilia roreri</name>
    <dbReference type="NCBI Taxonomy" id="221103"/>
    <lineage>
        <taxon>Eukaryota</taxon>
        <taxon>Fungi</taxon>
        <taxon>Dikarya</taxon>
        <taxon>Basidiomycota</taxon>
        <taxon>Agaricomycotina</taxon>
        <taxon>Agaricomycetes</taxon>
        <taxon>Agaricomycetidae</taxon>
        <taxon>Agaricales</taxon>
        <taxon>Marasmiineae</taxon>
        <taxon>Marasmiaceae</taxon>
        <taxon>Moniliophthora</taxon>
    </lineage>
</organism>
<dbReference type="GO" id="GO:0047617">
    <property type="term" value="F:fatty acyl-CoA hydrolase activity"/>
    <property type="evidence" value="ECO:0007669"/>
    <property type="project" value="InterPro"/>
</dbReference>
<dbReference type="EMBL" id="LATX01000682">
    <property type="protein sequence ID" value="KTB45484.1"/>
    <property type="molecule type" value="Genomic_DNA"/>
</dbReference>
<evidence type="ECO:0000256" key="1">
    <source>
        <dbReference type="ARBA" id="ARBA00022801"/>
    </source>
</evidence>